<feature type="zinc finger region" description="C3H1-type" evidence="6">
    <location>
        <begin position="374"/>
        <end position="402"/>
    </location>
</feature>
<keyword evidence="3 6" id="KW-0863">Zinc-finger</keyword>
<feature type="zinc finger region" description="C3H1-type" evidence="6">
    <location>
        <begin position="167"/>
        <end position="195"/>
    </location>
</feature>
<organism evidence="9 10">
    <name type="scientific">Rhynchospora breviuscula</name>
    <dbReference type="NCBI Taxonomy" id="2022672"/>
    <lineage>
        <taxon>Eukaryota</taxon>
        <taxon>Viridiplantae</taxon>
        <taxon>Streptophyta</taxon>
        <taxon>Embryophyta</taxon>
        <taxon>Tracheophyta</taxon>
        <taxon>Spermatophyta</taxon>
        <taxon>Magnoliopsida</taxon>
        <taxon>Liliopsida</taxon>
        <taxon>Poales</taxon>
        <taxon>Cyperaceae</taxon>
        <taxon>Cyperoideae</taxon>
        <taxon>Rhynchosporeae</taxon>
        <taxon>Rhynchospora</taxon>
    </lineage>
</organism>
<evidence type="ECO:0000256" key="2">
    <source>
        <dbReference type="ARBA" id="ARBA00022737"/>
    </source>
</evidence>
<feature type="compositionally biased region" description="Low complexity" evidence="7">
    <location>
        <begin position="468"/>
        <end position="479"/>
    </location>
</feature>
<accession>A0A9Q0C6G0</accession>
<evidence type="ECO:0000256" key="4">
    <source>
        <dbReference type="ARBA" id="ARBA00022833"/>
    </source>
</evidence>
<dbReference type="InterPro" id="IPR050974">
    <property type="entry name" value="Plant_ZF_CCCH"/>
</dbReference>
<dbReference type="Gene3D" id="2.30.30.1190">
    <property type="match status" value="2"/>
</dbReference>
<feature type="zinc finger region" description="C3H1-type" evidence="6">
    <location>
        <begin position="215"/>
        <end position="243"/>
    </location>
</feature>
<comment type="caution">
    <text evidence="9">The sequence shown here is derived from an EMBL/GenBank/DDBJ whole genome shotgun (WGS) entry which is preliminary data.</text>
</comment>
<feature type="compositionally biased region" description="Acidic residues" evidence="7">
    <location>
        <begin position="487"/>
        <end position="502"/>
    </location>
</feature>
<feature type="zinc finger region" description="C3H1-type" evidence="6">
    <location>
        <begin position="290"/>
        <end position="318"/>
    </location>
</feature>
<gene>
    <name evidence="9" type="ORF">LUZ63_019546</name>
</gene>
<dbReference type="GO" id="GO:0008270">
    <property type="term" value="F:zinc ion binding"/>
    <property type="evidence" value="ECO:0007669"/>
    <property type="project" value="UniProtKB-KW"/>
</dbReference>
<dbReference type="FunFam" id="4.10.1000.10:FF:000033">
    <property type="entry name" value="zinc finger CCCH domain-containing protein 37"/>
    <property type="match status" value="1"/>
</dbReference>
<feature type="domain" description="C3H1-type" evidence="8">
    <location>
        <begin position="374"/>
        <end position="402"/>
    </location>
</feature>
<dbReference type="PANTHER" id="PTHR12506">
    <property type="entry name" value="PROTEIN PHOSPHATASE RELATED"/>
    <property type="match status" value="1"/>
</dbReference>
<evidence type="ECO:0000256" key="7">
    <source>
        <dbReference type="SAM" id="MobiDB-lite"/>
    </source>
</evidence>
<feature type="domain" description="C3H1-type" evidence="8">
    <location>
        <begin position="167"/>
        <end position="195"/>
    </location>
</feature>
<keyword evidence="5" id="KW-0238">DNA-binding</keyword>
<dbReference type="InterPro" id="IPR036855">
    <property type="entry name" value="Znf_CCCH_sf"/>
</dbReference>
<dbReference type="InterPro" id="IPR000571">
    <property type="entry name" value="Znf_CCCH"/>
</dbReference>
<keyword evidence="4 6" id="KW-0862">Zinc</keyword>
<feature type="domain" description="C3H1-type" evidence="8">
    <location>
        <begin position="215"/>
        <end position="243"/>
    </location>
</feature>
<dbReference type="OrthoDB" id="411372at2759"/>
<dbReference type="SUPFAM" id="SSF90229">
    <property type="entry name" value="CCCH zinc finger"/>
    <property type="match status" value="6"/>
</dbReference>
<feature type="domain" description="C3H1-type" evidence="8">
    <location>
        <begin position="113"/>
        <end position="141"/>
    </location>
</feature>
<keyword evidence="1 6" id="KW-0479">Metal-binding</keyword>
<name>A0A9Q0C6G0_9POAL</name>
<feature type="zinc finger region" description="C3H1-type" evidence="6">
    <location>
        <begin position="425"/>
        <end position="453"/>
    </location>
</feature>
<evidence type="ECO:0000256" key="1">
    <source>
        <dbReference type="ARBA" id="ARBA00022723"/>
    </source>
</evidence>
<evidence type="ECO:0000313" key="10">
    <source>
        <dbReference type="Proteomes" id="UP001151287"/>
    </source>
</evidence>
<dbReference type="Gene3D" id="4.10.1000.10">
    <property type="entry name" value="Zinc finger, CCCH-type"/>
    <property type="match status" value="2"/>
</dbReference>
<dbReference type="PANTHER" id="PTHR12506:SF82">
    <property type="entry name" value="ZINC FINGER CCCH DOMAIN-CONTAINING PROTEIN 64-RELATED"/>
    <property type="match status" value="1"/>
</dbReference>
<reference evidence="9" key="1">
    <citation type="journal article" date="2022" name="Cell">
        <title>Repeat-based holocentromeres influence genome architecture and karyotype evolution.</title>
        <authorList>
            <person name="Hofstatter P.G."/>
            <person name="Thangavel G."/>
            <person name="Lux T."/>
            <person name="Neumann P."/>
            <person name="Vondrak T."/>
            <person name="Novak P."/>
            <person name="Zhang M."/>
            <person name="Costa L."/>
            <person name="Castellani M."/>
            <person name="Scott A."/>
            <person name="Toegelov H."/>
            <person name="Fuchs J."/>
            <person name="Mata-Sucre Y."/>
            <person name="Dias Y."/>
            <person name="Vanzela A.L.L."/>
            <person name="Huettel B."/>
            <person name="Almeida C.C.S."/>
            <person name="Simkova H."/>
            <person name="Souza G."/>
            <person name="Pedrosa-Harand A."/>
            <person name="Macas J."/>
            <person name="Mayer K.F.X."/>
            <person name="Houben A."/>
            <person name="Marques A."/>
        </authorList>
    </citation>
    <scope>NUCLEOTIDE SEQUENCE</scope>
    <source>
        <strain evidence="9">RhyBre1mFocal</strain>
    </source>
</reference>
<sequence length="502" mass="55224">MSNPAYGYGSSYTSGYSGLSSLRSDHFSAPSDRFSPDPFVGEVAYYRTRYSHLQSTAPPPPLPADVALPPPRRSLEALYHHPYSEQIEAPLYTQDYMIKRPRVESKLPVYPQRPGEKDCAHYMMTRACKFGETCKFDHPIWVPQGGLPDWKEAQHVPVPAEESLPERPGETDCPFFMKTSTCKFGAKCKFNHPKGIVSKNVGEADKQDKFALPERPSEQVCVFFAKTGTCKFGMNCKFHHPKDLHNSSSGENLIGTALPDINTDGTAAIAKPSSGFSSAVHLNSKGLPIREAEADCPFYMKTGSCKFGSNCRFNHPDRSVINPSLAASIVEQALPPPALVNLPLVANILQNFDLHSVSNPSQNAGPPPTAYPQRPGEMECDYYMKTGQCKYGERCKFHHPLDRSAVGPDGKKQTVKLTLAGLPRREGAAVCAFYMKTATCRFGATCKFDHPPPGELIAMASEHGTSSTEPGTTEAGPEEVNVQIEKEEQELEEENEGEEKNE</sequence>
<keyword evidence="2" id="KW-0677">Repeat</keyword>
<evidence type="ECO:0000259" key="8">
    <source>
        <dbReference type="PROSITE" id="PS50103"/>
    </source>
</evidence>
<feature type="zinc finger region" description="C3H1-type" evidence="6">
    <location>
        <begin position="113"/>
        <end position="141"/>
    </location>
</feature>
<dbReference type="PROSITE" id="PS50103">
    <property type="entry name" value="ZF_C3H1"/>
    <property type="match status" value="6"/>
</dbReference>
<feature type="domain" description="C3H1-type" evidence="8">
    <location>
        <begin position="425"/>
        <end position="453"/>
    </location>
</feature>
<dbReference type="GO" id="GO:0003677">
    <property type="term" value="F:DNA binding"/>
    <property type="evidence" value="ECO:0007669"/>
    <property type="project" value="UniProtKB-KW"/>
</dbReference>
<dbReference type="EMBL" id="JAMQYH010000005">
    <property type="protein sequence ID" value="KAJ1688156.1"/>
    <property type="molecule type" value="Genomic_DNA"/>
</dbReference>
<dbReference type="SMART" id="SM00356">
    <property type="entry name" value="ZnF_C3H1"/>
    <property type="match status" value="6"/>
</dbReference>
<evidence type="ECO:0000256" key="6">
    <source>
        <dbReference type="PROSITE-ProRule" id="PRU00723"/>
    </source>
</evidence>
<dbReference type="Proteomes" id="UP001151287">
    <property type="component" value="Unassembled WGS sequence"/>
</dbReference>
<dbReference type="AlphaFoldDB" id="A0A9Q0C6G0"/>
<proteinExistence type="predicted"/>
<feature type="region of interest" description="Disordered" evidence="7">
    <location>
        <begin position="461"/>
        <end position="502"/>
    </location>
</feature>
<dbReference type="GO" id="GO:0003729">
    <property type="term" value="F:mRNA binding"/>
    <property type="evidence" value="ECO:0007669"/>
    <property type="project" value="TreeGrafter"/>
</dbReference>
<evidence type="ECO:0000256" key="3">
    <source>
        <dbReference type="ARBA" id="ARBA00022771"/>
    </source>
</evidence>
<evidence type="ECO:0000313" key="9">
    <source>
        <dbReference type="EMBL" id="KAJ1688156.1"/>
    </source>
</evidence>
<feature type="domain" description="C3H1-type" evidence="8">
    <location>
        <begin position="290"/>
        <end position="318"/>
    </location>
</feature>
<evidence type="ECO:0000256" key="5">
    <source>
        <dbReference type="ARBA" id="ARBA00023125"/>
    </source>
</evidence>
<dbReference type="Pfam" id="PF00642">
    <property type="entry name" value="zf-CCCH"/>
    <property type="match status" value="6"/>
</dbReference>
<keyword evidence="10" id="KW-1185">Reference proteome</keyword>
<protein>
    <recommendedName>
        <fullName evidence="8">C3H1-type domain-containing protein</fullName>
    </recommendedName>
</protein>